<protein>
    <submittedName>
        <fullName evidence="2">Uncharacterized protein</fullName>
    </submittedName>
</protein>
<feature type="compositionally biased region" description="Polar residues" evidence="1">
    <location>
        <begin position="76"/>
        <end position="87"/>
    </location>
</feature>
<proteinExistence type="predicted"/>
<dbReference type="Proteomes" id="UP000830671">
    <property type="component" value="Chromosome 9"/>
</dbReference>
<dbReference type="RefSeq" id="XP_049151993.1">
    <property type="nucleotide sequence ID" value="XM_049294846.1"/>
</dbReference>
<keyword evidence="3" id="KW-1185">Reference proteome</keyword>
<dbReference type="KEGG" id="clup:CLUP02_15922"/>
<feature type="region of interest" description="Disordered" evidence="1">
    <location>
        <begin position="28"/>
        <end position="51"/>
    </location>
</feature>
<evidence type="ECO:0000256" key="1">
    <source>
        <dbReference type="SAM" id="MobiDB-lite"/>
    </source>
</evidence>
<evidence type="ECO:0000313" key="3">
    <source>
        <dbReference type="Proteomes" id="UP000830671"/>
    </source>
</evidence>
<reference evidence="2" key="1">
    <citation type="journal article" date="2021" name="Mol. Plant Microbe Interact.">
        <title>Complete Genome Sequence of the Plant-Pathogenic Fungus Colletotrichum lupini.</title>
        <authorList>
            <person name="Baroncelli R."/>
            <person name="Pensec F."/>
            <person name="Da Lio D."/>
            <person name="Boufleur T."/>
            <person name="Vicente I."/>
            <person name="Sarrocco S."/>
            <person name="Picot A."/>
            <person name="Baraldi E."/>
            <person name="Sukno S."/>
            <person name="Thon M."/>
            <person name="Le Floch G."/>
        </authorList>
    </citation>
    <scope>NUCLEOTIDE SEQUENCE</scope>
    <source>
        <strain evidence="2">IMI 504893</strain>
    </source>
</reference>
<feature type="region of interest" description="Disordered" evidence="1">
    <location>
        <begin position="66"/>
        <end position="87"/>
    </location>
</feature>
<dbReference type="AlphaFoldDB" id="A0A9Q8T8Y5"/>
<sequence length="117" mass="13303">MSDTMPMLQIFDSAWWSLIDVVETLRHKDHDQGPANPNATHKRSIDSPTSYHANHFSDVLETRVPFRMSEPRRPTRSGQDRQNTTQDTIRAAGFNIRRCHFATKLIAGSVANMIPEA</sequence>
<gene>
    <name evidence="2" type="ORF">CLUP02_15922</name>
</gene>
<name>A0A9Q8T8Y5_9PEZI</name>
<organism evidence="2 3">
    <name type="scientific">Colletotrichum lupini</name>
    <dbReference type="NCBI Taxonomy" id="145971"/>
    <lineage>
        <taxon>Eukaryota</taxon>
        <taxon>Fungi</taxon>
        <taxon>Dikarya</taxon>
        <taxon>Ascomycota</taxon>
        <taxon>Pezizomycotina</taxon>
        <taxon>Sordariomycetes</taxon>
        <taxon>Hypocreomycetidae</taxon>
        <taxon>Glomerellales</taxon>
        <taxon>Glomerellaceae</taxon>
        <taxon>Colletotrichum</taxon>
        <taxon>Colletotrichum acutatum species complex</taxon>
    </lineage>
</organism>
<evidence type="ECO:0000313" key="2">
    <source>
        <dbReference type="EMBL" id="UQC90392.1"/>
    </source>
</evidence>
<dbReference type="GeneID" id="73349856"/>
<dbReference type="EMBL" id="CP019481">
    <property type="protein sequence ID" value="UQC90392.1"/>
    <property type="molecule type" value="Genomic_DNA"/>
</dbReference>
<accession>A0A9Q8T8Y5</accession>